<dbReference type="Proteomes" id="UP000186817">
    <property type="component" value="Unassembled WGS sequence"/>
</dbReference>
<dbReference type="Gene3D" id="3.90.228.10">
    <property type="match status" value="1"/>
</dbReference>
<comment type="caution">
    <text evidence="5">The sequence shown here is derived from an EMBL/GenBank/DDBJ whole genome shotgun (WGS) entry which is preliminary data.</text>
</comment>
<feature type="region of interest" description="Disordered" evidence="2">
    <location>
        <begin position="260"/>
        <end position="287"/>
    </location>
</feature>
<dbReference type="PANTHER" id="PTHR45740:SF2">
    <property type="entry name" value="POLY [ADP-RIBOSE] POLYMERASE"/>
    <property type="match status" value="1"/>
</dbReference>
<organism evidence="5 6">
    <name type="scientific">Symbiodinium microadriaticum</name>
    <name type="common">Dinoflagellate</name>
    <name type="synonym">Zooxanthella microadriatica</name>
    <dbReference type="NCBI Taxonomy" id="2951"/>
    <lineage>
        <taxon>Eukaryota</taxon>
        <taxon>Sar</taxon>
        <taxon>Alveolata</taxon>
        <taxon>Dinophyceae</taxon>
        <taxon>Suessiales</taxon>
        <taxon>Symbiodiniaceae</taxon>
        <taxon>Symbiodinium</taxon>
    </lineage>
</organism>
<dbReference type="SUPFAM" id="SSF56399">
    <property type="entry name" value="ADP-ribosylation"/>
    <property type="match status" value="1"/>
</dbReference>
<accession>A0A1Q9DZG7</accession>
<dbReference type="AlphaFoldDB" id="A0A1Q9DZG7"/>
<keyword evidence="1" id="KW-0520">NAD</keyword>
<keyword evidence="1" id="KW-0328">Glycosyltransferase</keyword>
<keyword evidence="3" id="KW-0472">Membrane</keyword>
<evidence type="ECO:0000256" key="2">
    <source>
        <dbReference type="SAM" id="MobiDB-lite"/>
    </source>
</evidence>
<name>A0A1Q9DZG7_SYMMI</name>
<keyword evidence="3" id="KW-0812">Transmembrane</keyword>
<evidence type="ECO:0000256" key="3">
    <source>
        <dbReference type="SAM" id="Phobius"/>
    </source>
</evidence>
<evidence type="ECO:0000313" key="5">
    <source>
        <dbReference type="EMBL" id="OLQ00570.1"/>
    </source>
</evidence>
<dbReference type="Pfam" id="PF00644">
    <property type="entry name" value="PARP"/>
    <property type="match status" value="1"/>
</dbReference>
<feature type="compositionally biased region" description="Polar residues" evidence="2">
    <location>
        <begin position="276"/>
        <end position="287"/>
    </location>
</feature>
<reference evidence="5 6" key="1">
    <citation type="submission" date="2016-02" db="EMBL/GenBank/DDBJ databases">
        <title>Genome analysis of coral dinoflagellate symbionts highlights evolutionary adaptations to a symbiotic lifestyle.</title>
        <authorList>
            <person name="Aranda M."/>
            <person name="Li Y."/>
            <person name="Liew Y.J."/>
            <person name="Baumgarten S."/>
            <person name="Simakov O."/>
            <person name="Wilson M."/>
            <person name="Piel J."/>
            <person name="Ashoor H."/>
            <person name="Bougouffa S."/>
            <person name="Bajic V.B."/>
            <person name="Ryu T."/>
            <person name="Ravasi T."/>
            <person name="Bayer T."/>
            <person name="Micklem G."/>
            <person name="Kim H."/>
            <person name="Bhak J."/>
            <person name="Lajeunesse T.C."/>
            <person name="Voolstra C.R."/>
        </authorList>
    </citation>
    <scope>NUCLEOTIDE SEQUENCE [LARGE SCALE GENOMIC DNA]</scope>
    <source>
        <strain evidence="5 6">CCMP2467</strain>
    </source>
</reference>
<feature type="transmembrane region" description="Helical" evidence="3">
    <location>
        <begin position="179"/>
        <end position="198"/>
    </location>
</feature>
<dbReference type="PANTHER" id="PTHR45740">
    <property type="entry name" value="POLY [ADP-RIBOSE] POLYMERASE"/>
    <property type="match status" value="1"/>
</dbReference>
<gene>
    <name evidence="5" type="primary">TNKS2</name>
    <name evidence="5" type="ORF">AK812_SmicGene16725</name>
</gene>
<sequence length="687" mass="75965">MLILEDGQPQAGIKIELSGVCPPEMRWTGHDEFSPPSLSPLHAKVLNYLGGDSTTELHETAEVSIGMSKPGLFLETWSEWKPATDSEASPDDPMELKTIQLPSVQGHGDEANGAVSGGQTEGSQASIGIVAILRIDHGRVGHVLKLFFRFVIPALLLIVDSPYMTSAILSVLKHFRVSVLSHAGLVLLLWSAFGTRLFPHMADAHPRNSNGSRARIKPCGRVLSLAMVGESLGSLALCLGSFAAGCCSANFFGKPCESKKRSGATSAARKGRVLRSNGNSPVRSNSFTTGTELTRSFSDKLVVNVRTAVSRILSNGLTIPHTPSVRSSMHLRKENWRGRIWSLRLGAGGSTSVEGTFNDDGVHWIVTIKERGPGVDVKAVLLTDDGSHELEHDCGQSFHGQTPFCEGSAVLQLHFRNRNASFSERNIEVKMFLFRAGARIGEHSFLKTAMLMWVSEVIHRTFQTKDVKLKADHLKVIEVERVMHSDLWDAYVQTRKEISMQLSRESAEHFPHASTSTETIVDQCIPMPLAKAANEHWLFHGTSPTNVMSIFEDGFEDHHRLEHGSAFGSGIYFTECSSKADMYASVAEHTDVHDHGGLCCMLLCRVTLGRSRTLSSEFHVDTARLNNEMKSGSFHSVLADRERLFSSYREFVTPASQTYPEFLIWYERQQKSSFQQWKDQQWGGSLF</sequence>
<dbReference type="GO" id="GO:0005634">
    <property type="term" value="C:nucleus"/>
    <property type="evidence" value="ECO:0007669"/>
    <property type="project" value="TreeGrafter"/>
</dbReference>
<keyword evidence="3" id="KW-1133">Transmembrane helix</keyword>
<dbReference type="InterPro" id="IPR012317">
    <property type="entry name" value="Poly(ADP-ribose)pol_cat_dom"/>
</dbReference>
<protein>
    <recommendedName>
        <fullName evidence="1">Poly [ADP-ribose] polymerase</fullName>
        <shortName evidence="1">PARP</shortName>
        <ecNumber evidence="1">2.4.2.-</ecNumber>
    </recommendedName>
</protein>
<evidence type="ECO:0000256" key="1">
    <source>
        <dbReference type="RuleBase" id="RU362114"/>
    </source>
</evidence>
<evidence type="ECO:0000313" key="6">
    <source>
        <dbReference type="Proteomes" id="UP000186817"/>
    </source>
</evidence>
<proteinExistence type="predicted"/>
<dbReference type="EC" id="2.4.2.-" evidence="1"/>
<feature type="domain" description="PARP catalytic" evidence="4">
    <location>
        <begin position="439"/>
        <end position="683"/>
    </location>
</feature>
<evidence type="ECO:0000259" key="4">
    <source>
        <dbReference type="PROSITE" id="PS51059"/>
    </source>
</evidence>
<dbReference type="EMBL" id="LSRX01000323">
    <property type="protein sequence ID" value="OLQ00570.1"/>
    <property type="molecule type" value="Genomic_DNA"/>
</dbReference>
<keyword evidence="1" id="KW-0808">Transferase</keyword>
<dbReference type="GO" id="GO:1990404">
    <property type="term" value="F:NAD+-protein mono-ADP-ribosyltransferase activity"/>
    <property type="evidence" value="ECO:0007669"/>
    <property type="project" value="TreeGrafter"/>
</dbReference>
<keyword evidence="6" id="KW-1185">Reference proteome</keyword>
<dbReference type="InterPro" id="IPR051712">
    <property type="entry name" value="ARTD-AVP"/>
</dbReference>
<dbReference type="GO" id="GO:0003950">
    <property type="term" value="F:NAD+ poly-ADP-ribosyltransferase activity"/>
    <property type="evidence" value="ECO:0007669"/>
    <property type="project" value="UniProtKB-UniRule"/>
</dbReference>
<dbReference type="PROSITE" id="PS51059">
    <property type="entry name" value="PARP_CATALYTIC"/>
    <property type="match status" value="1"/>
</dbReference>
<dbReference type="OrthoDB" id="4772757at2759"/>